<dbReference type="AlphaFoldDB" id="A0A1A7BYH4"/>
<name>A0A1A7BYH4_9BURK</name>
<protein>
    <submittedName>
        <fullName evidence="1">Uncharacterized protein</fullName>
    </submittedName>
</protein>
<evidence type="ECO:0000313" key="2">
    <source>
        <dbReference type="Proteomes" id="UP000092713"/>
    </source>
</evidence>
<keyword evidence="2" id="KW-1185">Reference proteome</keyword>
<comment type="caution">
    <text evidence="1">The sequence shown here is derived from an EMBL/GenBank/DDBJ whole genome shotgun (WGS) entry which is preliminary data.</text>
</comment>
<reference evidence="1 2" key="1">
    <citation type="submission" date="2016-04" db="EMBL/GenBank/DDBJ databases">
        <title>Draft genome sequence of Janthinobacterium psychrotolerans sp. nov., isolated from freshwater sediments in Denmark.</title>
        <authorList>
            <person name="Gong X."/>
            <person name="Skrivergaard S."/>
            <person name="Korsgaard B.S."/>
            <person name="Schreiber L."/>
            <person name="Marshall I.P."/>
            <person name="Finster K."/>
            <person name="Schramm A."/>
        </authorList>
    </citation>
    <scope>NUCLEOTIDE SEQUENCE [LARGE SCALE GENOMIC DNA]</scope>
    <source>
        <strain evidence="1 2">S3-2</strain>
    </source>
</reference>
<proteinExistence type="predicted"/>
<gene>
    <name evidence="1" type="ORF">ASR47_1006286</name>
</gene>
<accession>A0A1A7BYH4</accession>
<evidence type="ECO:0000313" key="1">
    <source>
        <dbReference type="EMBL" id="OBV38681.1"/>
    </source>
</evidence>
<organism evidence="1 2">
    <name type="scientific">Janthinobacterium psychrotolerans</name>
    <dbReference type="NCBI Taxonomy" id="1747903"/>
    <lineage>
        <taxon>Bacteria</taxon>
        <taxon>Pseudomonadati</taxon>
        <taxon>Pseudomonadota</taxon>
        <taxon>Betaproteobacteria</taxon>
        <taxon>Burkholderiales</taxon>
        <taxon>Oxalobacteraceae</taxon>
        <taxon>Janthinobacterium</taxon>
    </lineage>
</organism>
<dbReference type="RefSeq" id="WP_171898971.1">
    <property type="nucleotide sequence ID" value="NZ_LOCQ01000057.1"/>
</dbReference>
<sequence length="50" mass="5990">MQQRILADKELVRQWLKAELAQRRPPPAPEQIRRELGWHLHQINKASVPR</sequence>
<dbReference type="Proteomes" id="UP000092713">
    <property type="component" value="Unassembled WGS sequence"/>
</dbReference>
<dbReference type="EMBL" id="LOCQ01000057">
    <property type="protein sequence ID" value="OBV38681.1"/>
    <property type="molecule type" value="Genomic_DNA"/>
</dbReference>